<name>F2JIT7_CELLD</name>
<dbReference type="RefSeq" id="WP_013655310.1">
    <property type="nucleotide sequence ID" value="NC_015275.1"/>
</dbReference>
<dbReference type="InterPro" id="IPR007560">
    <property type="entry name" value="Restrct_endonuc_IV_Mrr"/>
</dbReference>
<dbReference type="PANTHER" id="PTHR30015">
    <property type="entry name" value="MRR RESTRICTION SYSTEM PROTEIN"/>
    <property type="match status" value="1"/>
</dbReference>
<keyword evidence="3" id="KW-0540">Nuclease</keyword>
<gene>
    <name evidence="3" type="ordered locus">Clole_0257</name>
</gene>
<sequence length="311" mass="35530">MAIPTYDKIMLPLLKVIKDGVIYKNQECIDVLAIEFNLSEEDCAQRLPSGKNIFYDRVNWAKGYLKNAGLVEVPSRGQFRITERGKKVLESNIEELGINDLLKYEEFRDYLRRSNRKINDHQEASNSTSKEINKEIDKTPQEYMEQAFQEIKMNLVSEVLDRVKEMNCYRFEDLVLDLLVKMGYGGSREEAKLSTKKSGDEGIDGIINEDRLGLDRIYVQAKRWKDGTVGRPEIQKFSGALDGPGATKGIFITTTSFTKEAIEYSRGLSSKKIILIDGKLLASLMVDFNVGVSVENTYEVKRIDTDYFIEE</sequence>
<dbReference type="InterPro" id="IPR052906">
    <property type="entry name" value="Type_IV_Methyl-Rstrct_Enzyme"/>
</dbReference>
<protein>
    <submittedName>
        <fullName evidence="3">Restriction endonuclease</fullName>
    </submittedName>
</protein>
<dbReference type="InterPro" id="IPR025745">
    <property type="entry name" value="Mrr-like_N_dom"/>
</dbReference>
<dbReference type="GO" id="GO:0009307">
    <property type="term" value="P:DNA restriction-modification system"/>
    <property type="evidence" value="ECO:0007669"/>
    <property type="project" value="InterPro"/>
</dbReference>
<evidence type="ECO:0000259" key="1">
    <source>
        <dbReference type="Pfam" id="PF04471"/>
    </source>
</evidence>
<evidence type="ECO:0000259" key="2">
    <source>
        <dbReference type="Pfam" id="PF14338"/>
    </source>
</evidence>
<dbReference type="KEGG" id="cle:Clole_0257"/>
<dbReference type="SUPFAM" id="SSF52980">
    <property type="entry name" value="Restriction endonuclease-like"/>
    <property type="match status" value="1"/>
</dbReference>
<dbReference type="GO" id="GO:0015666">
    <property type="term" value="F:restriction endodeoxyribonuclease activity"/>
    <property type="evidence" value="ECO:0007669"/>
    <property type="project" value="TreeGrafter"/>
</dbReference>
<dbReference type="GO" id="GO:0003677">
    <property type="term" value="F:DNA binding"/>
    <property type="evidence" value="ECO:0007669"/>
    <property type="project" value="InterPro"/>
</dbReference>
<dbReference type="Pfam" id="PF04471">
    <property type="entry name" value="Mrr_cat"/>
    <property type="match status" value="1"/>
</dbReference>
<evidence type="ECO:0000313" key="3">
    <source>
        <dbReference type="EMBL" id="ADZ82009.1"/>
    </source>
</evidence>
<keyword evidence="4" id="KW-1185">Reference proteome</keyword>
<dbReference type="Gene3D" id="3.40.1350.10">
    <property type="match status" value="1"/>
</dbReference>
<dbReference type="EMBL" id="CP002582">
    <property type="protein sequence ID" value="ADZ82009.1"/>
    <property type="molecule type" value="Genomic_DNA"/>
</dbReference>
<feature type="domain" description="Restriction system protein Mrr-like N-terminal" evidence="2">
    <location>
        <begin position="6"/>
        <end position="90"/>
    </location>
</feature>
<organism evidence="3 4">
    <name type="scientific">Cellulosilyticum lentocellum (strain ATCC 49066 / DSM 5427 / NCIMB 11756 / RHM5)</name>
    <name type="common">Clostridium lentocellum</name>
    <dbReference type="NCBI Taxonomy" id="642492"/>
    <lineage>
        <taxon>Bacteria</taxon>
        <taxon>Bacillati</taxon>
        <taxon>Bacillota</taxon>
        <taxon>Clostridia</taxon>
        <taxon>Lachnospirales</taxon>
        <taxon>Cellulosilyticaceae</taxon>
        <taxon>Cellulosilyticum</taxon>
    </lineage>
</organism>
<dbReference type="InterPro" id="IPR011335">
    <property type="entry name" value="Restrct_endonuc-II-like"/>
</dbReference>
<evidence type="ECO:0000313" key="4">
    <source>
        <dbReference type="Proteomes" id="UP000008467"/>
    </source>
</evidence>
<accession>F2JIT7</accession>
<reference evidence="3 4" key="1">
    <citation type="journal article" date="2011" name="J. Bacteriol.">
        <title>Complete genome sequence of the cellulose-degrading bacterium Cellulosilyticum lentocellum.</title>
        <authorList>
            <consortium name="US DOE Joint Genome Institute"/>
            <person name="Miller D.A."/>
            <person name="Suen G."/>
            <person name="Bruce D."/>
            <person name="Copeland A."/>
            <person name="Cheng J.F."/>
            <person name="Detter C."/>
            <person name="Goodwin L.A."/>
            <person name="Han C.S."/>
            <person name="Hauser L.J."/>
            <person name="Land M.L."/>
            <person name="Lapidus A."/>
            <person name="Lucas S."/>
            <person name="Meincke L."/>
            <person name="Pitluck S."/>
            <person name="Tapia R."/>
            <person name="Teshima H."/>
            <person name="Woyke T."/>
            <person name="Fox B.G."/>
            <person name="Angert E.R."/>
            <person name="Currie C.R."/>
        </authorList>
    </citation>
    <scope>NUCLEOTIDE SEQUENCE [LARGE SCALE GENOMIC DNA]</scope>
    <source>
        <strain evidence="4">ATCC 49066 / DSM 5427 / NCIMB 11756 / RHM5</strain>
    </source>
</reference>
<keyword evidence="3" id="KW-0255">Endonuclease</keyword>
<dbReference type="eggNOG" id="COG1715">
    <property type="taxonomic scope" value="Bacteria"/>
</dbReference>
<dbReference type="STRING" id="642492.Clole_0257"/>
<dbReference type="Proteomes" id="UP000008467">
    <property type="component" value="Chromosome"/>
</dbReference>
<dbReference type="InterPro" id="IPR011856">
    <property type="entry name" value="tRNA_endonuc-like_dom_sf"/>
</dbReference>
<dbReference type="Pfam" id="PF14338">
    <property type="entry name" value="Mrr_N"/>
    <property type="match status" value="1"/>
</dbReference>
<proteinExistence type="predicted"/>
<dbReference type="HOGENOM" id="CLU_063822_2_0_9"/>
<feature type="domain" description="Restriction endonuclease type IV Mrr" evidence="1">
    <location>
        <begin position="164"/>
        <end position="285"/>
    </location>
</feature>
<dbReference type="REBASE" id="33987">
    <property type="entry name" value="Cle5427MrrP"/>
</dbReference>
<dbReference type="AlphaFoldDB" id="F2JIT7"/>
<keyword evidence="3" id="KW-0378">Hydrolase</keyword>
<dbReference type="PANTHER" id="PTHR30015:SF7">
    <property type="entry name" value="TYPE IV METHYL-DIRECTED RESTRICTION ENZYME ECOKMRR"/>
    <property type="match status" value="1"/>
</dbReference>